<dbReference type="AlphaFoldDB" id="K4IEF6"/>
<organism evidence="2 3">
    <name type="scientific">Psychroflexus torquis (strain ATCC 700755 / CIP 106069 / ACAM 623)</name>
    <dbReference type="NCBI Taxonomy" id="313595"/>
    <lineage>
        <taxon>Bacteria</taxon>
        <taxon>Pseudomonadati</taxon>
        <taxon>Bacteroidota</taxon>
        <taxon>Flavobacteriia</taxon>
        <taxon>Flavobacteriales</taxon>
        <taxon>Flavobacteriaceae</taxon>
        <taxon>Psychroflexus</taxon>
    </lineage>
</organism>
<dbReference type="eggNOG" id="COG3184">
    <property type="taxonomic scope" value="Bacteria"/>
</dbReference>
<dbReference type="Pfam" id="PF09832">
    <property type="entry name" value="DUF2059"/>
    <property type="match status" value="1"/>
</dbReference>
<feature type="domain" description="DUF2059" evidence="1">
    <location>
        <begin position="97"/>
        <end position="143"/>
    </location>
</feature>
<sequence length="150" mass="17292">MNFLFSLPITKTINPFIMKKTLIILLICLVNFGITQAQNESFKEDALKLTKLSNDAVEASFSQLYTMIPAENLESFKKDLKPIMDTYYLNVAEMSMEYYSHEDVKQLLKFYESEVGEKMLETQSKLAVKSMEMAQGLSMELMPLVQKYSK</sequence>
<dbReference type="InterPro" id="IPR018637">
    <property type="entry name" value="DUF2059"/>
</dbReference>
<dbReference type="OrthoDB" id="1143459at2"/>
<proteinExistence type="predicted"/>
<evidence type="ECO:0000259" key="1">
    <source>
        <dbReference type="Pfam" id="PF09832"/>
    </source>
</evidence>
<dbReference type="HOGENOM" id="CLU_1990233_0_0_10"/>
<gene>
    <name evidence="2" type="ordered locus">P700755_001299</name>
</gene>
<reference evidence="2" key="1">
    <citation type="submission" date="2006-03" db="EMBL/GenBank/DDBJ databases">
        <authorList>
            <person name="Bowman J."/>
            <person name="Ferriera S."/>
            <person name="Johnson J."/>
            <person name="Kravitz S."/>
            <person name="Halpern A."/>
            <person name="Remington K."/>
            <person name="Beeson K."/>
            <person name="Tran B."/>
            <person name="Rogers Y.-H."/>
            <person name="Friedman R."/>
            <person name="Venter J.C."/>
        </authorList>
    </citation>
    <scope>NUCLEOTIDE SEQUENCE [LARGE SCALE GENOMIC DNA]</scope>
    <source>
        <strain evidence="2">ATCC 700755</strain>
    </source>
</reference>
<name>K4IEF6_PSYTT</name>
<dbReference type="KEGG" id="ptq:P700755_001299"/>
<evidence type="ECO:0000313" key="3">
    <source>
        <dbReference type="Proteomes" id="UP000008514"/>
    </source>
</evidence>
<protein>
    <submittedName>
        <fullName evidence="2">Secreted protein</fullName>
    </submittedName>
</protein>
<evidence type="ECO:0000313" key="2">
    <source>
        <dbReference type="EMBL" id="AFU68233.1"/>
    </source>
</evidence>
<dbReference type="EMBL" id="CP003879">
    <property type="protein sequence ID" value="AFU68233.1"/>
    <property type="molecule type" value="Genomic_DNA"/>
</dbReference>
<reference evidence="2" key="2">
    <citation type="submission" date="2012-09" db="EMBL/GenBank/DDBJ databases">
        <title>The complete sequence of Psychroflexus torquis an extreme psychrophile from sea-ice that is stimulated by light.</title>
        <authorList>
            <person name="Feng S."/>
            <person name="Powell S.M."/>
            <person name="Bowman J.P."/>
        </authorList>
    </citation>
    <scope>NUCLEOTIDE SEQUENCE [LARGE SCALE GENOMIC DNA]</scope>
    <source>
        <strain evidence="2">ATCC 700755</strain>
    </source>
</reference>
<keyword evidence="3" id="KW-1185">Reference proteome</keyword>
<dbReference type="Proteomes" id="UP000008514">
    <property type="component" value="Chromosome"/>
</dbReference>
<accession>K4IEF6</accession>